<dbReference type="EMBL" id="JACNJD010000107">
    <property type="protein sequence ID" value="MBC8176190.1"/>
    <property type="molecule type" value="Genomic_DNA"/>
</dbReference>
<dbReference type="Proteomes" id="UP000650524">
    <property type="component" value="Unassembled WGS sequence"/>
</dbReference>
<evidence type="ECO:0000313" key="2">
    <source>
        <dbReference type="EMBL" id="MBC8176190.1"/>
    </source>
</evidence>
<evidence type="ECO:0000313" key="3">
    <source>
        <dbReference type="Proteomes" id="UP000650524"/>
    </source>
</evidence>
<dbReference type="Pfam" id="PF04015">
    <property type="entry name" value="DUF362"/>
    <property type="match status" value="1"/>
</dbReference>
<sequence>MAQSKVWYSPAGATNWTESMICKAKDLFYAAGLDKCIEKDDSVAIKIHVGDYNRTACLRPEFVAAIVEEVKACGGRPFVTDTTTLTYHLYNNRCNAQMELEGANRHGFNWASFQAPMVIADGFFGEDDLRVELPEGNILKETYIARGIYEADACINLAHGKGHPITSMGACIKNFGIGAQSKRGKYQTHLSFWGDPEEAIGYPKVNKEGCKGLECPYAKMCEDSCPEEAIKIEADGVELDYTKCSLCYSCQVTCMFTGMEGIGFRDEYFPLAQIAMSDAALGCIKTFKAGKIGYMCYAIDIAPECDCFPWHGNYVAPDVGVFASMDPVAIDTAVADLIDKAPIGPNSRAEELGLKPGEDKFKAINAFTPRIKLKAAEKIGMGIMDYELIEYEPELNPENIAKWQIREIPMTVKPMRQAFKNHHLGRLIGSGHPLEFGRHKDVKTWTEEWKNFDPTI</sequence>
<protein>
    <submittedName>
        <fullName evidence="2">DUF362 domain-containing protein</fullName>
    </submittedName>
</protein>
<dbReference type="AlphaFoldDB" id="A0A8J6MWW5"/>
<dbReference type="Gene3D" id="3.30.70.20">
    <property type="match status" value="1"/>
</dbReference>
<dbReference type="PROSITE" id="PS51379">
    <property type="entry name" value="4FE4S_FER_2"/>
    <property type="match status" value="1"/>
</dbReference>
<organism evidence="2 3">
    <name type="scientific">Candidatus Desulfacyla euxinica</name>
    <dbReference type="NCBI Taxonomy" id="2841693"/>
    <lineage>
        <taxon>Bacteria</taxon>
        <taxon>Deltaproteobacteria</taxon>
        <taxon>Candidatus Desulfacyla</taxon>
    </lineage>
</organism>
<feature type="domain" description="4Fe-4S ferredoxin-type" evidence="1">
    <location>
        <begin position="201"/>
        <end position="235"/>
    </location>
</feature>
<reference evidence="2 3" key="1">
    <citation type="submission" date="2020-08" db="EMBL/GenBank/DDBJ databases">
        <title>Bridging the membrane lipid divide: bacteria of the FCB group superphylum have the potential to synthesize archaeal ether lipids.</title>
        <authorList>
            <person name="Villanueva L."/>
            <person name="Von Meijenfeldt F.A.B."/>
            <person name="Westbye A.B."/>
            <person name="Yadav S."/>
            <person name="Hopmans E.C."/>
            <person name="Dutilh B.E."/>
            <person name="Sinninghe Damste J.S."/>
        </authorList>
    </citation>
    <scope>NUCLEOTIDE SEQUENCE [LARGE SCALE GENOMIC DNA]</scope>
    <source>
        <strain evidence="2">NIOZ-UU27</strain>
    </source>
</reference>
<name>A0A8J6MWW5_9DELT</name>
<evidence type="ECO:0000259" key="1">
    <source>
        <dbReference type="PROSITE" id="PS51379"/>
    </source>
</evidence>
<dbReference type="InterPro" id="IPR017896">
    <property type="entry name" value="4Fe4S_Fe-S-bd"/>
</dbReference>
<proteinExistence type="predicted"/>
<dbReference type="SUPFAM" id="SSF54862">
    <property type="entry name" value="4Fe-4S ferredoxins"/>
    <property type="match status" value="1"/>
</dbReference>
<dbReference type="InterPro" id="IPR007160">
    <property type="entry name" value="DUF362"/>
</dbReference>
<gene>
    <name evidence="2" type="ORF">H8E19_02200</name>
</gene>
<comment type="caution">
    <text evidence="2">The sequence shown here is derived from an EMBL/GenBank/DDBJ whole genome shotgun (WGS) entry which is preliminary data.</text>
</comment>
<accession>A0A8J6MWW5</accession>